<keyword evidence="1" id="KW-0449">Lipoprotein</keyword>
<dbReference type="Pfam" id="PF08810">
    <property type="entry name" value="KapB"/>
    <property type="match status" value="1"/>
</dbReference>
<dbReference type="InterPro" id="IPR014916">
    <property type="entry name" value="KapB"/>
</dbReference>
<proteinExistence type="predicted"/>
<name>A0ABW2K5M8_9BACI</name>
<dbReference type="SMART" id="SM01298">
    <property type="entry name" value="KapB"/>
    <property type="match status" value="1"/>
</dbReference>
<organism evidence="1 2">
    <name type="scientific">Halobacillus campisalis</name>
    <dbReference type="NCBI Taxonomy" id="435909"/>
    <lineage>
        <taxon>Bacteria</taxon>
        <taxon>Bacillati</taxon>
        <taxon>Bacillota</taxon>
        <taxon>Bacilli</taxon>
        <taxon>Bacillales</taxon>
        <taxon>Bacillaceae</taxon>
        <taxon>Halobacillus</taxon>
    </lineage>
</organism>
<keyword evidence="1" id="KW-0808">Transferase</keyword>
<dbReference type="InterPro" id="IPR038080">
    <property type="entry name" value="KapB_sf"/>
</dbReference>
<comment type="caution">
    <text evidence="1">The sequence shown here is derived from an EMBL/GenBank/DDBJ whole genome shotgun (WGS) entry which is preliminary data.</text>
</comment>
<keyword evidence="2" id="KW-1185">Reference proteome</keyword>
<dbReference type="SUPFAM" id="SSF141251">
    <property type="entry name" value="Kinase-associated protein B-like"/>
    <property type="match status" value="1"/>
</dbReference>
<dbReference type="GO" id="GO:0016301">
    <property type="term" value="F:kinase activity"/>
    <property type="evidence" value="ECO:0007669"/>
    <property type="project" value="UniProtKB-KW"/>
</dbReference>
<evidence type="ECO:0000313" key="2">
    <source>
        <dbReference type="Proteomes" id="UP001596494"/>
    </source>
</evidence>
<dbReference type="Gene3D" id="2.30.30.430">
    <property type="entry name" value="Kinase associated protein B domain"/>
    <property type="match status" value="1"/>
</dbReference>
<gene>
    <name evidence="1" type="ORF">ACFQMN_14865</name>
</gene>
<protein>
    <submittedName>
        <fullName evidence="1">Kinase-associated lipoprotein B</fullName>
    </submittedName>
</protein>
<dbReference type="Proteomes" id="UP001596494">
    <property type="component" value="Unassembled WGS sequence"/>
</dbReference>
<reference evidence="2" key="1">
    <citation type="journal article" date="2019" name="Int. J. Syst. Evol. Microbiol.">
        <title>The Global Catalogue of Microorganisms (GCM) 10K type strain sequencing project: providing services to taxonomists for standard genome sequencing and annotation.</title>
        <authorList>
            <consortium name="The Broad Institute Genomics Platform"/>
            <consortium name="The Broad Institute Genome Sequencing Center for Infectious Disease"/>
            <person name="Wu L."/>
            <person name="Ma J."/>
        </authorList>
    </citation>
    <scope>NUCLEOTIDE SEQUENCE [LARGE SCALE GENOMIC DNA]</scope>
    <source>
        <strain evidence="2">CCUG 73951</strain>
    </source>
</reference>
<dbReference type="RefSeq" id="WP_289215991.1">
    <property type="nucleotide sequence ID" value="NZ_JAPVRC010000004.1"/>
</dbReference>
<sequence length="134" mass="15555">MSQFTSGDLVKAHYKTGIYIGEFLEERNNAHLVKVLAVDKHPMQGDLHNPGQTSEVFFHQRKALSFQEKANINKQAVEAYDSKEAPDYYTSLLDSVEKLKNKLTRRETEFNQQALHQLEDLETQYKRQNQPRSS</sequence>
<evidence type="ECO:0000313" key="1">
    <source>
        <dbReference type="EMBL" id="MFC7322155.1"/>
    </source>
</evidence>
<accession>A0ABW2K5M8</accession>
<dbReference type="EMBL" id="JBHTBY010000013">
    <property type="protein sequence ID" value="MFC7322155.1"/>
    <property type="molecule type" value="Genomic_DNA"/>
</dbReference>
<keyword evidence="1" id="KW-0418">Kinase</keyword>